<accession>A0AAD7MV13</accession>
<keyword evidence="3" id="KW-1185">Reference proteome</keyword>
<reference evidence="2" key="1">
    <citation type="submission" date="2023-03" db="EMBL/GenBank/DDBJ databases">
        <title>Massive genome expansion in bonnet fungi (Mycena s.s.) driven by repeated elements and novel gene families across ecological guilds.</title>
        <authorList>
            <consortium name="Lawrence Berkeley National Laboratory"/>
            <person name="Harder C.B."/>
            <person name="Miyauchi S."/>
            <person name="Viragh M."/>
            <person name="Kuo A."/>
            <person name="Thoen E."/>
            <person name="Andreopoulos B."/>
            <person name="Lu D."/>
            <person name="Skrede I."/>
            <person name="Drula E."/>
            <person name="Henrissat B."/>
            <person name="Morin E."/>
            <person name="Kohler A."/>
            <person name="Barry K."/>
            <person name="LaButti K."/>
            <person name="Morin E."/>
            <person name="Salamov A."/>
            <person name="Lipzen A."/>
            <person name="Mereny Z."/>
            <person name="Hegedus B."/>
            <person name="Baldrian P."/>
            <person name="Stursova M."/>
            <person name="Weitz H."/>
            <person name="Taylor A."/>
            <person name="Grigoriev I.V."/>
            <person name="Nagy L.G."/>
            <person name="Martin F."/>
            <person name="Kauserud H."/>
        </authorList>
    </citation>
    <scope>NUCLEOTIDE SEQUENCE</scope>
    <source>
        <strain evidence="2">CBHHK188m</strain>
    </source>
</reference>
<name>A0AAD7MV13_9AGAR</name>
<protein>
    <submittedName>
        <fullName evidence="2">Uncharacterized protein</fullName>
    </submittedName>
</protein>
<feature type="region of interest" description="Disordered" evidence="1">
    <location>
        <begin position="29"/>
        <end position="48"/>
    </location>
</feature>
<gene>
    <name evidence="2" type="ORF">DFH07DRAFT_780655</name>
</gene>
<dbReference type="EMBL" id="JARJLG010000169">
    <property type="protein sequence ID" value="KAJ7733211.1"/>
    <property type="molecule type" value="Genomic_DNA"/>
</dbReference>
<feature type="compositionally biased region" description="Polar residues" evidence="1">
    <location>
        <begin position="36"/>
        <end position="48"/>
    </location>
</feature>
<dbReference type="Proteomes" id="UP001215280">
    <property type="component" value="Unassembled WGS sequence"/>
</dbReference>
<evidence type="ECO:0000313" key="2">
    <source>
        <dbReference type="EMBL" id="KAJ7733211.1"/>
    </source>
</evidence>
<dbReference type="AlphaFoldDB" id="A0AAD7MV13"/>
<proteinExistence type="predicted"/>
<evidence type="ECO:0000313" key="3">
    <source>
        <dbReference type="Proteomes" id="UP001215280"/>
    </source>
</evidence>
<organism evidence="2 3">
    <name type="scientific">Mycena maculata</name>
    <dbReference type="NCBI Taxonomy" id="230809"/>
    <lineage>
        <taxon>Eukaryota</taxon>
        <taxon>Fungi</taxon>
        <taxon>Dikarya</taxon>
        <taxon>Basidiomycota</taxon>
        <taxon>Agaricomycotina</taxon>
        <taxon>Agaricomycetes</taxon>
        <taxon>Agaricomycetidae</taxon>
        <taxon>Agaricales</taxon>
        <taxon>Marasmiineae</taxon>
        <taxon>Mycenaceae</taxon>
        <taxon>Mycena</taxon>
    </lineage>
</organism>
<comment type="caution">
    <text evidence="2">The sequence shown here is derived from an EMBL/GenBank/DDBJ whole genome shotgun (WGS) entry which is preliminary data.</text>
</comment>
<evidence type="ECO:0000256" key="1">
    <source>
        <dbReference type="SAM" id="MobiDB-lite"/>
    </source>
</evidence>
<sequence length="328" mass="35592">MLPGALGGPKRSPADQEYLDSWTARQLMDSRDHPHTLNTSNSTLDASMTRSSTIPDLVHVKMEALTPSVPTGLAVSVKAEPSTISLPPSSEIKMHAVKENGRDICASFYLLVRMFGDSLFRFLIGFNSNSLSGGVESPFVFVQDVRRLTNLFATGFNFNSFTGFNSNLLSGGVEGCLEANRLILQQVSTSTGVALKALTQVLLFSNKMFYSATQNSSLTSFIFNSLTNSNDGANCGTSFFEHDVPISNVASMFDLASLSTHSFRVLIPATPAADKSQNFMDLFGIPDEHADLVVAIPASSRQHRSTLCPGPYCLHPHQPWPLPPLSNR</sequence>